<feature type="signal peptide" evidence="1">
    <location>
        <begin position="1"/>
        <end position="22"/>
    </location>
</feature>
<feature type="chain" id="PRO_5038476905" evidence="1">
    <location>
        <begin position="23"/>
        <end position="213"/>
    </location>
</feature>
<sequence>MKKRLSTILATLLMTVTLIPFAPVHAKAASADVTRQMAGNRQIKDISKKMTAYTTAMNISVWSTTKPVKMKLNDNQKLSIAVFVRYNYKGDYSYTAKELRSETKKLFGKSASVSKIKSSKKNKNQAMFVCSSDSKFYKDPYMYCGGDFGDTIPDYKIKKVVRTGKNTYTVTTQNRYGIYGEKGRTNIGTTTLKLKKTATGYVVKGISYQYNGR</sequence>
<keyword evidence="1" id="KW-0732">Signal</keyword>
<proteinExistence type="predicted"/>
<dbReference type="Proteomes" id="UP000095390">
    <property type="component" value="Unassembled WGS sequence"/>
</dbReference>
<dbReference type="EMBL" id="CYYC01000027">
    <property type="protein sequence ID" value="CUN08840.1"/>
    <property type="molecule type" value="Genomic_DNA"/>
</dbReference>
<dbReference type="RefSeq" id="WP_022170175.1">
    <property type="nucleotide sequence ID" value="NZ_CAUDVV010000059.1"/>
</dbReference>
<protein>
    <submittedName>
        <fullName evidence="2">Uncharacterized protein</fullName>
    </submittedName>
</protein>
<evidence type="ECO:0000313" key="3">
    <source>
        <dbReference type="Proteomes" id="UP000095390"/>
    </source>
</evidence>
<organism evidence="2 3">
    <name type="scientific">Anaerobutyricum hallii</name>
    <dbReference type="NCBI Taxonomy" id="39488"/>
    <lineage>
        <taxon>Bacteria</taxon>
        <taxon>Bacillati</taxon>
        <taxon>Bacillota</taxon>
        <taxon>Clostridia</taxon>
        <taxon>Lachnospirales</taxon>
        <taxon>Lachnospiraceae</taxon>
        <taxon>Anaerobutyricum</taxon>
    </lineage>
</organism>
<reference evidence="2 3" key="1">
    <citation type="submission" date="2015-09" db="EMBL/GenBank/DDBJ databases">
        <authorList>
            <consortium name="Pathogen Informatics"/>
        </authorList>
    </citation>
    <scope>NUCLEOTIDE SEQUENCE [LARGE SCALE GENOMIC DNA]</scope>
    <source>
        <strain evidence="2 3">2789STDY5834966</strain>
    </source>
</reference>
<evidence type="ECO:0000313" key="2">
    <source>
        <dbReference type="EMBL" id="CUN08840.1"/>
    </source>
</evidence>
<dbReference type="AlphaFoldDB" id="A0A173U2Z2"/>
<name>A0A173U2Z2_9FIRM</name>
<accession>A0A173U2Z2</accession>
<gene>
    <name evidence="2" type="ORF">ERS852578_02102</name>
</gene>
<dbReference type="OrthoDB" id="1779630at2"/>
<evidence type="ECO:0000256" key="1">
    <source>
        <dbReference type="SAM" id="SignalP"/>
    </source>
</evidence>